<proteinExistence type="predicted"/>
<evidence type="ECO:0000313" key="2">
    <source>
        <dbReference type="EMBL" id="SET46985.1"/>
    </source>
</evidence>
<evidence type="ECO:0000313" key="3">
    <source>
        <dbReference type="Proteomes" id="UP000199361"/>
    </source>
</evidence>
<evidence type="ECO:0000256" key="1">
    <source>
        <dbReference type="SAM" id="MobiDB-lite"/>
    </source>
</evidence>
<gene>
    <name evidence="2" type="ORF">SAMN05421811_103138</name>
</gene>
<dbReference type="AlphaFoldDB" id="A0A1I0EQD0"/>
<protein>
    <recommendedName>
        <fullName evidence="4">Helix-turn-helix domain-containing protein</fullName>
    </recommendedName>
</protein>
<organism evidence="2 3">
    <name type="scientific">Nonomuraea wenchangensis</name>
    <dbReference type="NCBI Taxonomy" id="568860"/>
    <lineage>
        <taxon>Bacteria</taxon>
        <taxon>Bacillati</taxon>
        <taxon>Actinomycetota</taxon>
        <taxon>Actinomycetes</taxon>
        <taxon>Streptosporangiales</taxon>
        <taxon>Streptosporangiaceae</taxon>
        <taxon>Nonomuraea</taxon>
    </lineage>
</organism>
<dbReference type="RefSeq" id="WP_091079277.1">
    <property type="nucleotide sequence ID" value="NZ_FOHX01000003.1"/>
</dbReference>
<dbReference type="EMBL" id="FOHX01000003">
    <property type="protein sequence ID" value="SET46985.1"/>
    <property type="molecule type" value="Genomic_DNA"/>
</dbReference>
<sequence length="245" mass="27583">MPKPHFQDPPPSALFAIKYSYVWLRTWREVIAQPSVKLVGFAAATFSNRSGHRVFPGLKLLMATTGYSKPTVIDALATMRYLGFVYRVESNRGATSHLADRYQLCTPRTLDHVPMLVDKEEPGFASLNPVAQRVAIRIGVAKRLGWSTETTRVVNSVDLWWLSQLTTTTHTNHTSHHSDRHDRHDAGASRQYDFSDEDDCFDYVYDHVPYLDPMEASTVEGMIAREAHPKAIVNSILAARRNSAA</sequence>
<dbReference type="Proteomes" id="UP000199361">
    <property type="component" value="Unassembled WGS sequence"/>
</dbReference>
<evidence type="ECO:0008006" key="4">
    <source>
        <dbReference type="Google" id="ProtNLM"/>
    </source>
</evidence>
<reference evidence="2 3" key="1">
    <citation type="submission" date="2016-10" db="EMBL/GenBank/DDBJ databases">
        <authorList>
            <person name="de Groot N.N."/>
        </authorList>
    </citation>
    <scope>NUCLEOTIDE SEQUENCE [LARGE SCALE GENOMIC DNA]</scope>
    <source>
        <strain evidence="2 3">CGMCC 4.5598</strain>
    </source>
</reference>
<accession>A0A1I0EQD0</accession>
<name>A0A1I0EQD0_9ACTN</name>
<dbReference type="OrthoDB" id="9962022at2"/>
<feature type="compositionally biased region" description="Basic and acidic residues" evidence="1">
    <location>
        <begin position="176"/>
        <end position="187"/>
    </location>
</feature>
<keyword evidence="3" id="KW-1185">Reference proteome</keyword>
<feature type="region of interest" description="Disordered" evidence="1">
    <location>
        <begin position="170"/>
        <end position="189"/>
    </location>
</feature>